<dbReference type="Proteomes" id="UP001371456">
    <property type="component" value="Unassembled WGS sequence"/>
</dbReference>
<name>A0AAN8THG1_SOLBU</name>
<proteinExistence type="predicted"/>
<reference evidence="1 2" key="1">
    <citation type="submission" date="2024-02" db="EMBL/GenBank/DDBJ databases">
        <title>de novo genome assembly of Solanum bulbocastanum strain 11H21.</title>
        <authorList>
            <person name="Hosaka A.J."/>
        </authorList>
    </citation>
    <scope>NUCLEOTIDE SEQUENCE [LARGE SCALE GENOMIC DNA]</scope>
    <source>
        <tissue evidence="1">Young leaves</tissue>
    </source>
</reference>
<accession>A0AAN8THG1</accession>
<sequence length="142" mass="16018">MKLLRHGWKTHPKSWGDCCLSVIGCLEILQGAEASKCYLFRHHKILKACCLHLQTSTTTSSSGSGFVSIFNQHIIMEYTCGLVHFRYLLVLHQSNRRIVTCICNASVVTITKEGLWESHIPQAWVGGTCEQIILLQLVKYSL</sequence>
<keyword evidence="2" id="KW-1185">Reference proteome</keyword>
<gene>
    <name evidence="1" type="ORF">RDI58_016435</name>
</gene>
<organism evidence="1 2">
    <name type="scientific">Solanum bulbocastanum</name>
    <name type="common">Wild potato</name>
    <dbReference type="NCBI Taxonomy" id="147425"/>
    <lineage>
        <taxon>Eukaryota</taxon>
        <taxon>Viridiplantae</taxon>
        <taxon>Streptophyta</taxon>
        <taxon>Embryophyta</taxon>
        <taxon>Tracheophyta</taxon>
        <taxon>Spermatophyta</taxon>
        <taxon>Magnoliopsida</taxon>
        <taxon>eudicotyledons</taxon>
        <taxon>Gunneridae</taxon>
        <taxon>Pentapetalae</taxon>
        <taxon>asterids</taxon>
        <taxon>lamiids</taxon>
        <taxon>Solanales</taxon>
        <taxon>Solanaceae</taxon>
        <taxon>Solanoideae</taxon>
        <taxon>Solaneae</taxon>
        <taxon>Solanum</taxon>
    </lineage>
</organism>
<evidence type="ECO:0000313" key="1">
    <source>
        <dbReference type="EMBL" id="KAK6787910.1"/>
    </source>
</evidence>
<dbReference type="EMBL" id="JBANQN010000006">
    <property type="protein sequence ID" value="KAK6787910.1"/>
    <property type="molecule type" value="Genomic_DNA"/>
</dbReference>
<protein>
    <submittedName>
        <fullName evidence="1">Uncharacterized protein</fullName>
    </submittedName>
</protein>
<comment type="caution">
    <text evidence="1">The sequence shown here is derived from an EMBL/GenBank/DDBJ whole genome shotgun (WGS) entry which is preliminary data.</text>
</comment>
<dbReference type="AlphaFoldDB" id="A0AAN8THG1"/>
<evidence type="ECO:0000313" key="2">
    <source>
        <dbReference type="Proteomes" id="UP001371456"/>
    </source>
</evidence>